<feature type="transmembrane region" description="Helical" evidence="7">
    <location>
        <begin position="142"/>
        <end position="161"/>
    </location>
</feature>
<evidence type="ECO:0000256" key="2">
    <source>
        <dbReference type="ARBA" id="ARBA00006464"/>
    </source>
</evidence>
<reference evidence="9 10" key="1">
    <citation type="submission" date="2016-12" db="EMBL/GenBank/DDBJ databases">
        <title>Draft genome of Tersicoccus phoenicis 1P05MA.</title>
        <authorList>
            <person name="Nakajima Y."/>
            <person name="Yoshizawa S."/>
            <person name="Nakamura K."/>
            <person name="Ogura Y."/>
            <person name="Hayashi T."/>
            <person name="Kogure K."/>
        </authorList>
    </citation>
    <scope>NUCLEOTIDE SEQUENCE [LARGE SCALE GENOMIC DNA]</scope>
    <source>
        <strain evidence="9 10">1p05MA</strain>
    </source>
</reference>
<dbReference type="InterPro" id="IPR017475">
    <property type="entry name" value="EPS_sugar_tfrase"/>
</dbReference>
<feature type="transmembrane region" description="Helical" evidence="7">
    <location>
        <begin position="117"/>
        <end position="136"/>
    </location>
</feature>
<gene>
    <name evidence="9" type="ORF">BKD30_10795</name>
</gene>
<comment type="caution">
    <text evidence="9">The sequence shown here is derived from an EMBL/GenBank/DDBJ whole genome shotgun (WGS) entry which is preliminary data.</text>
</comment>
<evidence type="ECO:0000259" key="8">
    <source>
        <dbReference type="Pfam" id="PF02397"/>
    </source>
</evidence>
<evidence type="ECO:0000313" key="10">
    <source>
        <dbReference type="Proteomes" id="UP000187085"/>
    </source>
</evidence>
<feature type="transmembrane region" description="Helical" evidence="7">
    <location>
        <begin position="78"/>
        <end position="97"/>
    </location>
</feature>
<keyword evidence="4 7" id="KW-0812">Transmembrane</keyword>
<keyword evidence="3" id="KW-0808">Transferase</keyword>
<dbReference type="PANTHER" id="PTHR30576">
    <property type="entry name" value="COLANIC BIOSYNTHESIS UDP-GLUCOSE LIPID CARRIER TRANSFERASE"/>
    <property type="match status" value="1"/>
</dbReference>
<feature type="transmembrane region" description="Helical" evidence="7">
    <location>
        <begin position="319"/>
        <end position="340"/>
    </location>
</feature>
<keyword evidence="5 7" id="KW-1133">Transmembrane helix</keyword>
<accession>A0A1R1L8Q0</accession>
<comment type="similarity">
    <text evidence="2">Belongs to the bacterial sugar transferase family.</text>
</comment>
<keyword evidence="10" id="KW-1185">Reference proteome</keyword>
<dbReference type="AlphaFoldDB" id="A0A1R1L8Q0"/>
<dbReference type="RefSeq" id="WP_076704678.1">
    <property type="nucleotide sequence ID" value="NZ_MRDE01000068.1"/>
</dbReference>
<evidence type="ECO:0000256" key="7">
    <source>
        <dbReference type="SAM" id="Phobius"/>
    </source>
</evidence>
<evidence type="ECO:0000256" key="4">
    <source>
        <dbReference type="ARBA" id="ARBA00022692"/>
    </source>
</evidence>
<dbReference type="EMBL" id="MRDE01000068">
    <property type="protein sequence ID" value="OMH23918.1"/>
    <property type="molecule type" value="Genomic_DNA"/>
</dbReference>
<dbReference type="GO" id="GO:0016780">
    <property type="term" value="F:phosphotransferase activity, for other substituted phosphate groups"/>
    <property type="evidence" value="ECO:0007669"/>
    <property type="project" value="TreeGrafter"/>
</dbReference>
<keyword evidence="6 7" id="KW-0472">Membrane</keyword>
<dbReference type="PANTHER" id="PTHR30576:SF10">
    <property type="entry name" value="SLL5057 PROTEIN"/>
    <property type="match status" value="1"/>
</dbReference>
<dbReference type="OrthoDB" id="9808602at2"/>
<dbReference type="Proteomes" id="UP000187085">
    <property type="component" value="Unassembled WGS sequence"/>
</dbReference>
<dbReference type="Pfam" id="PF02397">
    <property type="entry name" value="Bac_transf"/>
    <property type="match status" value="1"/>
</dbReference>
<dbReference type="GO" id="GO:0016020">
    <property type="term" value="C:membrane"/>
    <property type="evidence" value="ECO:0007669"/>
    <property type="project" value="UniProtKB-SubCell"/>
</dbReference>
<feature type="domain" description="Bacterial sugar transferase" evidence="8">
    <location>
        <begin position="314"/>
        <end position="501"/>
    </location>
</feature>
<dbReference type="InterPro" id="IPR003362">
    <property type="entry name" value="Bact_transf"/>
</dbReference>
<comment type="subcellular location">
    <subcellularLocation>
        <location evidence="1">Membrane</location>
        <topology evidence="1">Multi-pass membrane protein</topology>
    </subcellularLocation>
</comment>
<evidence type="ECO:0000256" key="1">
    <source>
        <dbReference type="ARBA" id="ARBA00004141"/>
    </source>
</evidence>
<feature type="transmembrane region" description="Helical" evidence="7">
    <location>
        <begin position="49"/>
        <end position="72"/>
    </location>
</feature>
<name>A0A1R1L8Q0_9MICC</name>
<protein>
    <recommendedName>
        <fullName evidence="8">Bacterial sugar transferase domain-containing protein</fullName>
    </recommendedName>
</protein>
<evidence type="ECO:0000256" key="5">
    <source>
        <dbReference type="ARBA" id="ARBA00022989"/>
    </source>
</evidence>
<proteinExistence type="inferred from homology"/>
<dbReference type="NCBIfam" id="TIGR03025">
    <property type="entry name" value="EPS_sugtrans"/>
    <property type="match status" value="1"/>
</dbReference>
<organism evidence="9 10">
    <name type="scientific">Tersicoccus phoenicis</name>
    <dbReference type="NCBI Taxonomy" id="554083"/>
    <lineage>
        <taxon>Bacteria</taxon>
        <taxon>Bacillati</taxon>
        <taxon>Actinomycetota</taxon>
        <taxon>Actinomycetes</taxon>
        <taxon>Micrococcales</taxon>
        <taxon>Micrococcaceae</taxon>
        <taxon>Tersicoccus</taxon>
    </lineage>
</organism>
<sequence length="507" mass="55603">MTQLDGEIAARVPAMGDFAASVPAALSGFDSHVRAMRSGGWSRRFRRMLWILDSAIVVASAFLVPVVLHSYAFAANGMLPRAALQSSIVMAIWLCALSWSHSRDVRVLGVGAAEYRAVFNAGAASVGAAAVLFLLVQAESRSFVFLAIPFGTLALLAERWAARRWLTHRRSDGQFRSKVVVLGQRADVEYVTEQIVKKLGAVYHIVAAVMEDTDDVQSLQRGGNLVPVYNTVQEVPSIVQKFGADAVIVAGQLARGSGFIRELGWELERTNTELAVASSLTNVAGPRIRFRPVEGLPLMHVELPHFTGTRHVFKRVVDVVLACAAIVVLSPLLGVLAIAVRQDSPGPALFRQVRIGLHGAPFTMFKFRSMVVSAEQDLAALTQLNEGAGVLFKLRADPRITRIGKVLRRFSLDELPQLFNVVRGDMSLVGPRPPLPSEVANYDGFVHRRLFIKPGVTGLWQVNGRSDLNWEESVRLDLYYVENWSLAGDVMILWRTFRAVVAPNGAY</sequence>
<dbReference type="STRING" id="554083.BKD30_10795"/>
<evidence type="ECO:0000313" key="9">
    <source>
        <dbReference type="EMBL" id="OMH23918.1"/>
    </source>
</evidence>
<evidence type="ECO:0000256" key="3">
    <source>
        <dbReference type="ARBA" id="ARBA00022679"/>
    </source>
</evidence>
<evidence type="ECO:0000256" key="6">
    <source>
        <dbReference type="ARBA" id="ARBA00023136"/>
    </source>
</evidence>